<accession>A0A0L0VC00</accession>
<protein>
    <submittedName>
        <fullName evidence="1">Uncharacterized protein</fullName>
    </submittedName>
</protein>
<comment type="caution">
    <text evidence="1">The sequence shown here is derived from an EMBL/GenBank/DDBJ whole genome shotgun (WGS) entry which is preliminary data.</text>
</comment>
<dbReference type="Proteomes" id="UP000054564">
    <property type="component" value="Unassembled WGS sequence"/>
</dbReference>
<gene>
    <name evidence="1" type="ORF">PSTG_09820</name>
</gene>
<dbReference type="EMBL" id="AJIL01000076">
    <property type="protein sequence ID" value="KNE96837.1"/>
    <property type="molecule type" value="Genomic_DNA"/>
</dbReference>
<organism evidence="1 2">
    <name type="scientific">Puccinia striiformis f. sp. tritici PST-78</name>
    <dbReference type="NCBI Taxonomy" id="1165861"/>
    <lineage>
        <taxon>Eukaryota</taxon>
        <taxon>Fungi</taxon>
        <taxon>Dikarya</taxon>
        <taxon>Basidiomycota</taxon>
        <taxon>Pucciniomycotina</taxon>
        <taxon>Pucciniomycetes</taxon>
        <taxon>Pucciniales</taxon>
        <taxon>Pucciniaceae</taxon>
        <taxon>Puccinia</taxon>
    </lineage>
</organism>
<reference evidence="2" key="1">
    <citation type="submission" date="2014-03" db="EMBL/GenBank/DDBJ databases">
        <title>The Genome Sequence of Puccinia striiformis f. sp. tritici PST-78.</title>
        <authorList>
            <consortium name="The Broad Institute Genome Sequencing Platform"/>
            <person name="Cuomo C."/>
            <person name="Hulbert S."/>
            <person name="Chen X."/>
            <person name="Walker B."/>
            <person name="Young S.K."/>
            <person name="Zeng Q."/>
            <person name="Gargeya S."/>
            <person name="Fitzgerald M."/>
            <person name="Haas B."/>
            <person name="Abouelleil A."/>
            <person name="Alvarado L."/>
            <person name="Arachchi H.M."/>
            <person name="Berlin A.M."/>
            <person name="Chapman S.B."/>
            <person name="Goldberg J."/>
            <person name="Griggs A."/>
            <person name="Gujja S."/>
            <person name="Hansen M."/>
            <person name="Howarth C."/>
            <person name="Imamovic A."/>
            <person name="Larimer J."/>
            <person name="McCowan C."/>
            <person name="Montmayeur A."/>
            <person name="Murphy C."/>
            <person name="Neiman D."/>
            <person name="Pearson M."/>
            <person name="Priest M."/>
            <person name="Roberts A."/>
            <person name="Saif S."/>
            <person name="Shea T."/>
            <person name="Sisk P."/>
            <person name="Sykes S."/>
            <person name="Wortman J."/>
            <person name="Nusbaum C."/>
            <person name="Birren B."/>
        </authorList>
    </citation>
    <scope>NUCLEOTIDE SEQUENCE [LARGE SCALE GENOMIC DNA]</scope>
    <source>
        <strain evidence="2">race PST-78</strain>
    </source>
</reference>
<proteinExistence type="predicted"/>
<keyword evidence="2" id="KW-1185">Reference proteome</keyword>
<evidence type="ECO:0000313" key="1">
    <source>
        <dbReference type="EMBL" id="KNE96837.1"/>
    </source>
</evidence>
<dbReference type="AlphaFoldDB" id="A0A0L0VC00"/>
<evidence type="ECO:0000313" key="2">
    <source>
        <dbReference type="Proteomes" id="UP000054564"/>
    </source>
</evidence>
<name>A0A0L0VC00_9BASI</name>
<sequence length="611" mass="68994">MFQLSGVGSAFTSLQLNTDLQGPEHVSGTAPLILRADSIELSDAGFPMDEHLPGNGSRTGGRSASRFSFKMIEIIKNALQYLDQLRSYMTTRKEPTSLTSSILGRNAMRPTMVQGMTRGKNSPPGTLELSQAGTSAISPKIFENYADGGGTRSKGLASRGSVTTGGIEEAVVNENQHPSNSLHPAIGGSYSDDHALQETPSILLNLLHSNTVPNPAAEGFPSAETLLLSHGGATTSITTNLKNPLVGSKIQLGALAIDPSTSRGELHGDVLAVVKGYLAEGQIQIWNDVEDQLLAFSSRRMKPITREEGKFLLGLLQTMFLLGDYIYTYRLLPSEFIGKIKIFRLPHLSSIVELQAAAMFLNNRKFFNSAESMIPQMDFLTTGRSLQHLHRTMKAIPSQDHVHLVHSVLHEIFRITIFFSPPNVSSERFSEIRSELCQDRFFEVAQKFSLALSKAPDMKYRDEDENGSIVNLIDELIKFFQDPPRELLSDKERIEFQIIFYSLDFLDNYFQPIMVAMARRQMIPPLFRKQLDYMRSFLRFFQKQFQDPSVFRYLTQDQTFMKMHRDRDVENESLRQWIETVPLTLFRDIGWSDRFGIRRSPRFTIWMCKKL</sequence>